<evidence type="ECO:0000313" key="2">
    <source>
        <dbReference type="EMBL" id="GEU55289.1"/>
    </source>
</evidence>
<accession>A0A6L2L211</accession>
<proteinExistence type="predicted"/>
<sequence length="202" mass="23472">MLSNNDEAKIVLYNALPKKKYERIFMCKMAKDIWNSLVITHQGNKQVKDNKNDLFVQQYELISISDNETIDCSFYRFNTIITSLKSLEESFSSLNHVKKFLMARKTKLRLKVAANEESKDLSTLLLDELTGNLKSMKWCLKKTQRLPKLGISRNSLKEEENSSDNRTTTKRPFGEQRKKRKDKRSRGIVEVTTDGENPMNQS</sequence>
<organism evidence="2">
    <name type="scientific">Tanacetum cinerariifolium</name>
    <name type="common">Dalmatian daisy</name>
    <name type="synonym">Chrysanthemum cinerariifolium</name>
    <dbReference type="NCBI Taxonomy" id="118510"/>
    <lineage>
        <taxon>Eukaryota</taxon>
        <taxon>Viridiplantae</taxon>
        <taxon>Streptophyta</taxon>
        <taxon>Embryophyta</taxon>
        <taxon>Tracheophyta</taxon>
        <taxon>Spermatophyta</taxon>
        <taxon>Magnoliopsida</taxon>
        <taxon>eudicotyledons</taxon>
        <taxon>Gunneridae</taxon>
        <taxon>Pentapetalae</taxon>
        <taxon>asterids</taxon>
        <taxon>campanulids</taxon>
        <taxon>Asterales</taxon>
        <taxon>Asteraceae</taxon>
        <taxon>Asteroideae</taxon>
        <taxon>Anthemideae</taxon>
        <taxon>Anthemidinae</taxon>
        <taxon>Tanacetum</taxon>
    </lineage>
</organism>
<feature type="compositionally biased region" description="Basic residues" evidence="1">
    <location>
        <begin position="177"/>
        <end position="186"/>
    </location>
</feature>
<dbReference type="PANTHER" id="PTHR34676:SF17">
    <property type="entry name" value="OS06G0684500 PROTEIN"/>
    <property type="match status" value="1"/>
</dbReference>
<dbReference type="Pfam" id="PF14223">
    <property type="entry name" value="Retrotran_gag_2"/>
    <property type="match status" value="1"/>
</dbReference>
<name>A0A6L2L211_TANCI</name>
<dbReference type="PANTHER" id="PTHR34676">
    <property type="entry name" value="DUF4219 DOMAIN-CONTAINING PROTEIN-RELATED"/>
    <property type="match status" value="1"/>
</dbReference>
<dbReference type="EMBL" id="BKCJ010003472">
    <property type="protein sequence ID" value="GEU55289.1"/>
    <property type="molecule type" value="Genomic_DNA"/>
</dbReference>
<comment type="caution">
    <text evidence="2">The sequence shown here is derived from an EMBL/GenBank/DDBJ whole genome shotgun (WGS) entry which is preliminary data.</text>
</comment>
<evidence type="ECO:0000256" key="1">
    <source>
        <dbReference type="SAM" id="MobiDB-lite"/>
    </source>
</evidence>
<gene>
    <name evidence="2" type="ORF">Tci_027267</name>
</gene>
<reference evidence="2" key="1">
    <citation type="journal article" date="2019" name="Sci. Rep.">
        <title>Draft genome of Tanacetum cinerariifolium, the natural source of mosquito coil.</title>
        <authorList>
            <person name="Yamashiro T."/>
            <person name="Shiraishi A."/>
            <person name="Satake H."/>
            <person name="Nakayama K."/>
        </authorList>
    </citation>
    <scope>NUCLEOTIDE SEQUENCE</scope>
</reference>
<protein>
    <submittedName>
        <fullName evidence="2">DUF4219 domain-containing protein/UBN2 domain-containing protein</fullName>
    </submittedName>
</protein>
<feature type="region of interest" description="Disordered" evidence="1">
    <location>
        <begin position="151"/>
        <end position="202"/>
    </location>
</feature>
<dbReference type="AlphaFoldDB" id="A0A6L2L211"/>